<dbReference type="PANTHER" id="PTHR15430">
    <property type="entry name" value="GLOMULIN"/>
    <property type="match status" value="1"/>
</dbReference>
<sequence>SSETDEIQGSEFICVLEDALIFLKNAHFDEEASECAYEILREAQSLTITDPKSQELSTLCETDEKLSASLYLLHGFSIVIGRIQRRPVENVKVALPIMLAVGKVAASKVSDDDSIDIAVGIFEKLIAIAMSLRGVCKKQVDEKKQQFRSILSLYTLQLLAFVSKDANIAASTDTSEAPASILQLSEILSDCGLSYLGLITGNELEGVYHLLDNDENNKIVENTSLINTGSILAVLWGYVFVEVATIAHGNIEDLLKKLQSCQIERIRALSNMKYLLSSLDYPWKIKKYSIDFMLAMVNTNSASSKDIDEKIDWSSITPSLFSLSQAVQQIIVYAPDPKQRKEAFSALTKIFAELPADHKFDILKVLIINSNYPSMTALLLGAVRSEITNAFQTTNASKDEDSHLRSPFQTGDVLELVEFILKPQRGGPPDLPGQSDAVLAALNLYRFLLMIESH</sequence>
<dbReference type="InterPro" id="IPR019516">
    <property type="entry name" value="Glomulin/ALF4"/>
</dbReference>
<evidence type="ECO:0000313" key="2">
    <source>
        <dbReference type="Proteomes" id="UP000824469"/>
    </source>
</evidence>
<reference evidence="1 2" key="1">
    <citation type="journal article" date="2021" name="Nat. Plants">
        <title>The Taxus genome provides insights into paclitaxel biosynthesis.</title>
        <authorList>
            <person name="Xiong X."/>
            <person name="Gou J."/>
            <person name="Liao Q."/>
            <person name="Li Y."/>
            <person name="Zhou Q."/>
            <person name="Bi G."/>
            <person name="Li C."/>
            <person name="Du R."/>
            <person name="Wang X."/>
            <person name="Sun T."/>
            <person name="Guo L."/>
            <person name="Liang H."/>
            <person name="Lu P."/>
            <person name="Wu Y."/>
            <person name="Zhang Z."/>
            <person name="Ro D.K."/>
            <person name="Shang Y."/>
            <person name="Huang S."/>
            <person name="Yan J."/>
        </authorList>
    </citation>
    <scope>NUCLEOTIDE SEQUENCE [LARGE SCALE GENOMIC DNA]</scope>
    <source>
        <strain evidence="1">Ta-2019</strain>
    </source>
</reference>
<dbReference type="InterPro" id="IPR013877">
    <property type="entry name" value="YAP-bd/ALF4/Glomulin"/>
</dbReference>
<dbReference type="Pfam" id="PF08568">
    <property type="entry name" value="Kinetochor_Ybp2"/>
    <property type="match status" value="1"/>
</dbReference>
<dbReference type="GO" id="GO:0005737">
    <property type="term" value="C:cytoplasm"/>
    <property type="evidence" value="ECO:0007669"/>
    <property type="project" value="TreeGrafter"/>
</dbReference>
<keyword evidence="2" id="KW-1185">Reference proteome</keyword>
<feature type="non-terminal residue" evidence="1">
    <location>
        <position position="1"/>
    </location>
</feature>
<dbReference type="AlphaFoldDB" id="A0AA38FXZ8"/>
<evidence type="ECO:0008006" key="3">
    <source>
        <dbReference type="Google" id="ProtNLM"/>
    </source>
</evidence>
<protein>
    <recommendedName>
        <fullName evidence="3">Aberrant root formation protein 4</fullName>
    </recommendedName>
</protein>
<comment type="caution">
    <text evidence="1">The sequence shown here is derived from an EMBL/GenBank/DDBJ whole genome shotgun (WGS) entry which is preliminary data.</text>
</comment>
<evidence type="ECO:0000313" key="1">
    <source>
        <dbReference type="EMBL" id="KAH9312582.1"/>
    </source>
</evidence>
<dbReference type="Proteomes" id="UP000824469">
    <property type="component" value="Unassembled WGS sequence"/>
</dbReference>
<dbReference type="OMA" id="FEVINIY"/>
<proteinExistence type="predicted"/>
<name>A0AA38FXZ8_TAXCH</name>
<accession>A0AA38FXZ8</accession>
<dbReference type="EMBL" id="JAHRHJ020000006">
    <property type="protein sequence ID" value="KAH9312582.1"/>
    <property type="molecule type" value="Genomic_DNA"/>
</dbReference>
<feature type="non-terminal residue" evidence="1">
    <location>
        <position position="454"/>
    </location>
</feature>
<dbReference type="PANTHER" id="PTHR15430:SF1">
    <property type="entry name" value="GLOMULIN"/>
    <property type="match status" value="1"/>
</dbReference>
<dbReference type="GO" id="GO:0055105">
    <property type="term" value="F:ubiquitin-protein transferase inhibitor activity"/>
    <property type="evidence" value="ECO:0007669"/>
    <property type="project" value="TreeGrafter"/>
</dbReference>
<gene>
    <name evidence="1" type="ORF">KI387_027617</name>
</gene>
<organism evidence="1 2">
    <name type="scientific">Taxus chinensis</name>
    <name type="common">Chinese yew</name>
    <name type="synonym">Taxus wallichiana var. chinensis</name>
    <dbReference type="NCBI Taxonomy" id="29808"/>
    <lineage>
        <taxon>Eukaryota</taxon>
        <taxon>Viridiplantae</taxon>
        <taxon>Streptophyta</taxon>
        <taxon>Embryophyta</taxon>
        <taxon>Tracheophyta</taxon>
        <taxon>Spermatophyta</taxon>
        <taxon>Pinopsida</taxon>
        <taxon>Pinidae</taxon>
        <taxon>Conifers II</taxon>
        <taxon>Cupressales</taxon>
        <taxon>Taxaceae</taxon>
        <taxon>Taxus</taxon>
    </lineage>
</organism>